<organism evidence="15">
    <name type="scientific">Candidatus Actinomarina minuta</name>
    <dbReference type="NCBI Taxonomy" id="1389454"/>
    <lineage>
        <taxon>Bacteria</taxon>
        <taxon>Bacillati</taxon>
        <taxon>Actinomycetota</taxon>
        <taxon>Actinomycetes</taxon>
        <taxon>Candidatus Actinomarinidae</taxon>
        <taxon>Candidatus Actinomarinales</taxon>
        <taxon>Candidatus Actinomarineae</taxon>
        <taxon>Candidatus Actinomarinaceae</taxon>
        <taxon>Candidatus Actinomarina</taxon>
    </lineage>
</organism>
<dbReference type="GO" id="GO:0005737">
    <property type="term" value="C:cytoplasm"/>
    <property type="evidence" value="ECO:0007669"/>
    <property type="project" value="UniProtKB-SubCell"/>
</dbReference>
<dbReference type="AlphaFoldDB" id="S5DWR3"/>
<proteinExistence type="inferred from homology"/>
<evidence type="ECO:0000256" key="5">
    <source>
        <dbReference type="ARBA" id="ARBA00022679"/>
    </source>
</evidence>
<dbReference type="Gene3D" id="3.65.10.10">
    <property type="entry name" value="Enolpyruvate transferase domain"/>
    <property type="match status" value="2"/>
</dbReference>
<dbReference type="NCBIfam" id="NF006873">
    <property type="entry name" value="PRK09369.1"/>
    <property type="match status" value="1"/>
</dbReference>
<feature type="active site" description="Proton donor" evidence="13">
    <location>
        <position position="119"/>
    </location>
</feature>
<feature type="binding site" evidence="13">
    <location>
        <position position="307"/>
    </location>
    <ligand>
        <name>UDP-N-acetyl-alpha-D-glucosamine</name>
        <dbReference type="ChEBI" id="CHEBI:57705"/>
    </ligand>
</feature>
<keyword evidence="4 13" id="KW-0132">Cell division</keyword>
<evidence type="ECO:0000256" key="7">
    <source>
        <dbReference type="ARBA" id="ARBA00022984"/>
    </source>
</evidence>
<feature type="binding site" evidence="13">
    <location>
        <begin position="25"/>
        <end position="26"/>
    </location>
    <ligand>
        <name>phosphoenolpyruvate</name>
        <dbReference type="ChEBI" id="CHEBI:58702"/>
    </ligand>
</feature>
<dbReference type="GO" id="GO:0019277">
    <property type="term" value="P:UDP-N-acetylgalactosamine biosynthetic process"/>
    <property type="evidence" value="ECO:0007669"/>
    <property type="project" value="InterPro"/>
</dbReference>
<evidence type="ECO:0000256" key="12">
    <source>
        <dbReference type="ARBA" id="ARBA00047527"/>
    </source>
</evidence>
<evidence type="ECO:0000256" key="2">
    <source>
        <dbReference type="ARBA" id="ARBA00004752"/>
    </source>
</evidence>
<dbReference type="GO" id="GO:0008360">
    <property type="term" value="P:regulation of cell shape"/>
    <property type="evidence" value="ECO:0007669"/>
    <property type="project" value="UniProtKB-KW"/>
</dbReference>
<gene>
    <name evidence="13" type="primary">murA</name>
</gene>
<evidence type="ECO:0000313" key="15">
    <source>
        <dbReference type="EMBL" id="AGQ19332.1"/>
    </source>
</evidence>
<evidence type="ECO:0000256" key="9">
    <source>
        <dbReference type="ARBA" id="ARBA00023316"/>
    </source>
</evidence>
<comment type="pathway">
    <text evidence="2 13">Cell wall biogenesis; peptidoglycan biosynthesis.</text>
</comment>
<evidence type="ECO:0000256" key="13">
    <source>
        <dbReference type="HAMAP-Rule" id="MF_00111"/>
    </source>
</evidence>
<dbReference type="SUPFAM" id="SSF55205">
    <property type="entry name" value="EPT/RTPC-like"/>
    <property type="match status" value="1"/>
</dbReference>
<comment type="similarity">
    <text evidence="11 13">Belongs to the EPSP synthase family. MurA subfamily.</text>
</comment>
<comment type="catalytic activity">
    <reaction evidence="12 13">
        <text>phosphoenolpyruvate + UDP-N-acetyl-alpha-D-glucosamine = UDP-N-acetyl-3-O-(1-carboxyvinyl)-alpha-D-glucosamine + phosphate</text>
        <dbReference type="Rhea" id="RHEA:18681"/>
        <dbReference type="ChEBI" id="CHEBI:43474"/>
        <dbReference type="ChEBI" id="CHEBI:57705"/>
        <dbReference type="ChEBI" id="CHEBI:58702"/>
        <dbReference type="ChEBI" id="CHEBI:68483"/>
        <dbReference type="EC" id="2.5.1.7"/>
    </reaction>
</comment>
<dbReference type="GO" id="GO:0071555">
    <property type="term" value="P:cell wall organization"/>
    <property type="evidence" value="ECO:0007669"/>
    <property type="project" value="UniProtKB-KW"/>
</dbReference>
<dbReference type="HAMAP" id="MF_00111">
    <property type="entry name" value="MurA"/>
    <property type="match status" value="1"/>
</dbReference>
<keyword evidence="7 13" id="KW-0573">Peptidoglycan synthesis</keyword>
<dbReference type="InterPro" id="IPR050068">
    <property type="entry name" value="MurA_subfamily"/>
</dbReference>
<protein>
    <recommendedName>
        <fullName evidence="13">UDP-N-acetylglucosamine 1-carboxyvinyltransferase</fullName>
        <ecNumber evidence="13">2.5.1.7</ecNumber>
    </recommendedName>
    <alternativeName>
        <fullName evidence="13">Enoylpyruvate transferase</fullName>
    </alternativeName>
    <alternativeName>
        <fullName evidence="13">UDP-N-acetylglucosamine enolpyruvyl transferase</fullName>
        <shortName evidence="13">EPT</shortName>
    </alternativeName>
</protein>
<keyword evidence="9 13" id="KW-0961">Cell wall biogenesis/degradation</keyword>
<feature type="binding site" evidence="13">
    <location>
        <position position="329"/>
    </location>
    <ligand>
        <name>UDP-N-acetyl-alpha-D-glucosamine</name>
        <dbReference type="ChEBI" id="CHEBI:57705"/>
    </ligand>
</feature>
<dbReference type="InterPro" id="IPR005750">
    <property type="entry name" value="UDP_GlcNAc_COvinyl_MurA"/>
</dbReference>
<evidence type="ECO:0000256" key="4">
    <source>
        <dbReference type="ARBA" id="ARBA00022618"/>
    </source>
</evidence>
<comment type="function">
    <text evidence="10 13">Cell wall formation. Adds enolpyruvyl to UDP-N-acetylglucosamine.</text>
</comment>
<sequence>MLVEKSIQIIGGKKLTGTIEVSGAKNAVLKQMILPILSEGVYKIENVPNIADVYYMQEVLDVLGITSKLDDKTLEINSPSDISVEAPYEVVQKMRASIIVLGPLLARKGEAKIAFPGGDQLGPRPVKMHIEALEKMGAKFELDHGVLIGKTDGLKGVEINLPYASVGATENTILAAVLADGTTIIENAAKEPEVVDLVKMLKNMGAQIDGEGTSEITIQGVDSLKSTSHEVIGDRVVAGTYLAAFLATQGSGVIKGINPECLPMELKKFQEIGADLVINENSIEINSVKEISSIEISTLPFPGVATDLQPIFGACLLKASGTSIITENVYDQRFQWIPEVQRMGADIQSGWQHAMIKGVKELSGAPVHSTDIRTGASLIIAALQADGESIITGIDHIERGYENIVDLLSSVGSEIQYN</sequence>
<name>S5DWR3_9ACTN</name>
<evidence type="ECO:0000259" key="14">
    <source>
        <dbReference type="Pfam" id="PF00275"/>
    </source>
</evidence>
<dbReference type="GO" id="GO:0051301">
    <property type="term" value="P:cell division"/>
    <property type="evidence" value="ECO:0007669"/>
    <property type="project" value="UniProtKB-KW"/>
</dbReference>
<dbReference type="GO" id="GO:0009252">
    <property type="term" value="P:peptidoglycan biosynthetic process"/>
    <property type="evidence" value="ECO:0007669"/>
    <property type="project" value="UniProtKB-UniRule"/>
</dbReference>
<dbReference type="EC" id="2.5.1.7" evidence="13"/>
<evidence type="ECO:0000256" key="8">
    <source>
        <dbReference type="ARBA" id="ARBA00023306"/>
    </source>
</evidence>
<comment type="caution">
    <text evidence="13">Lacks conserved residue(s) required for the propagation of feature annotation.</text>
</comment>
<evidence type="ECO:0000256" key="1">
    <source>
        <dbReference type="ARBA" id="ARBA00004496"/>
    </source>
</evidence>
<keyword evidence="8 13" id="KW-0131">Cell cycle</keyword>
<evidence type="ECO:0000256" key="11">
    <source>
        <dbReference type="ARBA" id="ARBA00038367"/>
    </source>
</evidence>
<evidence type="ECO:0000256" key="3">
    <source>
        <dbReference type="ARBA" id="ARBA00022490"/>
    </source>
</evidence>
<reference evidence="15" key="1">
    <citation type="journal article" date="2013" name="Sci. Rep.">
        <title>Metagenomics uncovers a new group of low GC and ultra-small marine Actinobacteria.</title>
        <authorList>
            <person name="Ghai R."/>
            <person name="Mizuno C.M."/>
            <person name="Picazo A."/>
            <person name="Camacho A."/>
            <person name="Rodriguez-Valera F."/>
        </authorList>
    </citation>
    <scope>NUCLEOTIDE SEQUENCE</scope>
</reference>
<keyword evidence="3 13" id="KW-0963">Cytoplasm</keyword>
<dbReference type="CDD" id="cd01555">
    <property type="entry name" value="UdpNAET"/>
    <property type="match status" value="1"/>
</dbReference>
<accession>S5DWR3</accession>
<dbReference type="PANTHER" id="PTHR43783">
    <property type="entry name" value="UDP-N-ACETYLGLUCOSAMINE 1-CARBOXYVINYLTRANSFERASE"/>
    <property type="match status" value="1"/>
</dbReference>
<evidence type="ECO:0000256" key="6">
    <source>
        <dbReference type="ARBA" id="ARBA00022960"/>
    </source>
</evidence>
<evidence type="ECO:0000256" key="10">
    <source>
        <dbReference type="ARBA" id="ARBA00037534"/>
    </source>
</evidence>
<dbReference type="InterPro" id="IPR036968">
    <property type="entry name" value="Enolpyruvate_Tfrase_sf"/>
</dbReference>
<dbReference type="InterPro" id="IPR013792">
    <property type="entry name" value="RNA3'P_cycl/enolpyr_Trfase_a/b"/>
</dbReference>
<dbReference type="EMBL" id="KC811129">
    <property type="protein sequence ID" value="AGQ19332.1"/>
    <property type="molecule type" value="Genomic_DNA"/>
</dbReference>
<dbReference type="Pfam" id="PF00275">
    <property type="entry name" value="EPSP_synthase"/>
    <property type="match status" value="1"/>
</dbReference>
<keyword evidence="6 13" id="KW-0133">Cell shape</keyword>
<dbReference type="UniPathway" id="UPA00219"/>
<feature type="binding site" evidence="13">
    <location>
        <position position="95"/>
    </location>
    <ligand>
        <name>UDP-N-acetyl-alpha-D-glucosamine</name>
        <dbReference type="ChEBI" id="CHEBI:57705"/>
    </ligand>
</feature>
<keyword evidence="5 13" id="KW-0808">Transferase</keyword>
<dbReference type="InterPro" id="IPR001986">
    <property type="entry name" value="Enolpyruvate_Tfrase_dom"/>
</dbReference>
<dbReference type="PANTHER" id="PTHR43783:SF1">
    <property type="entry name" value="UDP-N-ACETYLGLUCOSAMINE 1-CARBOXYVINYLTRANSFERASE"/>
    <property type="match status" value="1"/>
</dbReference>
<comment type="subcellular location">
    <subcellularLocation>
        <location evidence="1 13">Cytoplasm</location>
    </subcellularLocation>
</comment>
<dbReference type="GO" id="GO:0008760">
    <property type="term" value="F:UDP-N-acetylglucosamine 1-carboxyvinyltransferase activity"/>
    <property type="evidence" value="ECO:0007669"/>
    <property type="project" value="UniProtKB-UniRule"/>
</dbReference>
<feature type="domain" description="Enolpyruvate transferase" evidence="14">
    <location>
        <begin position="11"/>
        <end position="407"/>
    </location>
</feature>
<dbReference type="NCBIfam" id="TIGR01072">
    <property type="entry name" value="murA"/>
    <property type="match status" value="1"/>
</dbReference>